<name>A0A1U9Z2M8_9HYPH</name>
<dbReference type="KEGG" id="mmed:Mame_02602"/>
<evidence type="ECO:0000313" key="3">
    <source>
        <dbReference type="Proteomes" id="UP000191135"/>
    </source>
</evidence>
<accession>A0A1U9Z2M8</accession>
<sequence>MQKPHYRTSKRYMLASQIAAWIVIFTIVIAACLDSAGALSLAPTVIPIMAGLVAAMLGIHRVTGSKDMQTLARQRHDRGGE</sequence>
<keyword evidence="1" id="KW-0812">Transmembrane</keyword>
<dbReference type="STRING" id="1122214.Mame_02602"/>
<keyword evidence="3" id="KW-1185">Reference proteome</keyword>
<evidence type="ECO:0000256" key="1">
    <source>
        <dbReference type="SAM" id="Phobius"/>
    </source>
</evidence>
<protein>
    <recommendedName>
        <fullName evidence="4">NAD(P)+ transhydrogenase beta chain</fullName>
    </recommendedName>
</protein>
<evidence type="ECO:0008006" key="4">
    <source>
        <dbReference type="Google" id="ProtNLM"/>
    </source>
</evidence>
<dbReference type="Proteomes" id="UP000191135">
    <property type="component" value="Chromosome"/>
</dbReference>
<dbReference type="AlphaFoldDB" id="A0A1U9Z2M8"/>
<proteinExistence type="predicted"/>
<organism evidence="2 3">
    <name type="scientific">Martelella mediterranea DSM 17316</name>
    <dbReference type="NCBI Taxonomy" id="1122214"/>
    <lineage>
        <taxon>Bacteria</taxon>
        <taxon>Pseudomonadati</taxon>
        <taxon>Pseudomonadota</taxon>
        <taxon>Alphaproteobacteria</taxon>
        <taxon>Hyphomicrobiales</taxon>
        <taxon>Aurantimonadaceae</taxon>
        <taxon>Martelella</taxon>
    </lineage>
</organism>
<dbReference type="OrthoDB" id="8305245at2"/>
<dbReference type="RefSeq" id="WP_026173756.1">
    <property type="nucleotide sequence ID" value="NZ_AQWH01000023.1"/>
</dbReference>
<keyword evidence="1" id="KW-0472">Membrane</keyword>
<evidence type="ECO:0000313" key="2">
    <source>
        <dbReference type="EMBL" id="AQZ51928.1"/>
    </source>
</evidence>
<dbReference type="PROSITE" id="PS51257">
    <property type="entry name" value="PROKAR_LIPOPROTEIN"/>
    <property type="match status" value="1"/>
</dbReference>
<dbReference type="EMBL" id="CP020330">
    <property type="protein sequence ID" value="AQZ51928.1"/>
    <property type="molecule type" value="Genomic_DNA"/>
</dbReference>
<feature type="transmembrane region" description="Helical" evidence="1">
    <location>
        <begin position="37"/>
        <end position="59"/>
    </location>
</feature>
<gene>
    <name evidence="2" type="ORF">Mame_02602</name>
</gene>
<reference evidence="2 3" key="1">
    <citation type="submission" date="2017-03" db="EMBL/GenBank/DDBJ databases">
        <title>Foreign affairs: Plasmid Transfer between Roseobacters and Rhizobia.</title>
        <authorList>
            <person name="Bartling P."/>
            <person name="Bunk B."/>
            <person name="Overmann J."/>
            <person name="Brinkmann H."/>
            <person name="Petersen J."/>
        </authorList>
    </citation>
    <scope>NUCLEOTIDE SEQUENCE [LARGE SCALE GENOMIC DNA]</scope>
    <source>
        <strain evidence="2 3">MACL11</strain>
    </source>
</reference>
<feature type="transmembrane region" description="Helical" evidence="1">
    <location>
        <begin position="12"/>
        <end position="31"/>
    </location>
</feature>
<keyword evidence="1" id="KW-1133">Transmembrane helix</keyword>